<accession>A0A0E9WHE6</accession>
<reference evidence="1" key="1">
    <citation type="submission" date="2014-11" db="EMBL/GenBank/DDBJ databases">
        <authorList>
            <person name="Amaro Gonzalez C."/>
        </authorList>
    </citation>
    <scope>NUCLEOTIDE SEQUENCE</scope>
</reference>
<sequence>MVPCGSVKEPSVFFRLQSLCGPQDFDHCLKCPMVVFLLGKCRFTLFVDGQAMYKIALVGNDKNV</sequence>
<organism evidence="1">
    <name type="scientific">Anguilla anguilla</name>
    <name type="common">European freshwater eel</name>
    <name type="synonym">Muraena anguilla</name>
    <dbReference type="NCBI Taxonomy" id="7936"/>
    <lineage>
        <taxon>Eukaryota</taxon>
        <taxon>Metazoa</taxon>
        <taxon>Chordata</taxon>
        <taxon>Craniata</taxon>
        <taxon>Vertebrata</taxon>
        <taxon>Euteleostomi</taxon>
        <taxon>Actinopterygii</taxon>
        <taxon>Neopterygii</taxon>
        <taxon>Teleostei</taxon>
        <taxon>Anguilliformes</taxon>
        <taxon>Anguillidae</taxon>
        <taxon>Anguilla</taxon>
    </lineage>
</organism>
<protein>
    <submittedName>
        <fullName evidence="1">Uncharacterized protein</fullName>
    </submittedName>
</protein>
<reference evidence="1" key="2">
    <citation type="journal article" date="2015" name="Fish Shellfish Immunol.">
        <title>Early steps in the European eel (Anguilla anguilla)-Vibrio vulnificus interaction in the gills: Role of the RtxA13 toxin.</title>
        <authorList>
            <person name="Callol A."/>
            <person name="Pajuelo D."/>
            <person name="Ebbesson L."/>
            <person name="Teles M."/>
            <person name="MacKenzie S."/>
            <person name="Amaro C."/>
        </authorList>
    </citation>
    <scope>NUCLEOTIDE SEQUENCE</scope>
</reference>
<evidence type="ECO:0000313" key="1">
    <source>
        <dbReference type="EMBL" id="JAH89767.1"/>
    </source>
</evidence>
<dbReference type="AlphaFoldDB" id="A0A0E9WHE6"/>
<name>A0A0E9WHE6_ANGAN</name>
<proteinExistence type="predicted"/>
<dbReference type="EMBL" id="GBXM01018810">
    <property type="protein sequence ID" value="JAH89767.1"/>
    <property type="molecule type" value="Transcribed_RNA"/>
</dbReference>